<reference evidence="2 3" key="1">
    <citation type="journal article" date="2015" name="Biotechnol. Biofuels">
        <title>Enhanced degradation of softwood versus hardwood by the white-rot fungus Pycnoporus coccineus.</title>
        <authorList>
            <person name="Couturier M."/>
            <person name="Navarro D."/>
            <person name="Chevret D."/>
            <person name="Henrissat B."/>
            <person name="Piumi F."/>
            <person name="Ruiz-Duenas F.J."/>
            <person name="Martinez A.T."/>
            <person name="Grigoriev I.V."/>
            <person name="Riley R."/>
            <person name="Lipzen A."/>
            <person name="Berrin J.G."/>
            <person name="Master E.R."/>
            <person name="Rosso M.N."/>
        </authorList>
    </citation>
    <scope>NUCLEOTIDE SEQUENCE [LARGE SCALE GENOMIC DNA]</scope>
    <source>
        <strain evidence="2 3">BRFM310</strain>
    </source>
</reference>
<dbReference type="InterPro" id="IPR051693">
    <property type="entry name" value="UPF0046_metallophosphoest"/>
</dbReference>
<evidence type="ECO:0000313" key="3">
    <source>
        <dbReference type="Proteomes" id="UP000193067"/>
    </source>
</evidence>
<name>A0A1Y2IVA7_TRAC3</name>
<dbReference type="InterPro" id="IPR004843">
    <property type="entry name" value="Calcineurin-like_PHP"/>
</dbReference>
<dbReference type="PANTHER" id="PTHR12905">
    <property type="entry name" value="METALLOPHOSPHOESTERASE"/>
    <property type="match status" value="1"/>
</dbReference>
<evidence type="ECO:0000313" key="2">
    <source>
        <dbReference type="EMBL" id="OSD05038.1"/>
    </source>
</evidence>
<keyword evidence="3" id="KW-1185">Reference proteome</keyword>
<dbReference type="PANTHER" id="PTHR12905:SF18">
    <property type="entry name" value="ESTER HYDROLASE, PUTATIVE (AFU_ORTHOLOGUE AFUA_4G03130)-RELATED"/>
    <property type="match status" value="1"/>
</dbReference>
<dbReference type="GO" id="GO:0016787">
    <property type="term" value="F:hydrolase activity"/>
    <property type="evidence" value="ECO:0007669"/>
    <property type="project" value="InterPro"/>
</dbReference>
<gene>
    <name evidence="2" type="ORF">PYCCODRAFT_1342829</name>
</gene>
<dbReference type="CDD" id="cd07379">
    <property type="entry name" value="MPP_239FB"/>
    <property type="match status" value="1"/>
</dbReference>
<organism evidence="2 3">
    <name type="scientific">Trametes coccinea (strain BRFM310)</name>
    <name type="common">Pycnoporus coccineus</name>
    <dbReference type="NCBI Taxonomy" id="1353009"/>
    <lineage>
        <taxon>Eukaryota</taxon>
        <taxon>Fungi</taxon>
        <taxon>Dikarya</taxon>
        <taxon>Basidiomycota</taxon>
        <taxon>Agaricomycotina</taxon>
        <taxon>Agaricomycetes</taxon>
        <taxon>Polyporales</taxon>
        <taxon>Polyporaceae</taxon>
        <taxon>Trametes</taxon>
    </lineage>
</organism>
<dbReference type="OrthoDB" id="630188at2759"/>
<protein>
    <submittedName>
        <fullName evidence="2">Metallo-dependent phosphatase</fullName>
    </submittedName>
</protein>
<dbReference type="SUPFAM" id="SSF56300">
    <property type="entry name" value="Metallo-dependent phosphatases"/>
    <property type="match status" value="1"/>
</dbReference>
<dbReference type="Gene3D" id="3.60.21.10">
    <property type="match status" value="1"/>
</dbReference>
<feature type="domain" description="Calcineurin-like phosphoesterase" evidence="1">
    <location>
        <begin position="4"/>
        <end position="170"/>
    </location>
</feature>
<sequence>RVVCVADTHNAQDDIPLPPGDILIHAGDLTTWGTEAELHKALRWLSAAPHPHKVFIAGNHDSALAIPERRDAILAAFPDLIYLEDTSVTITVHGRPLKLFGSPRTPRRGSGVFQYFIRSASWPIPPDTDILVTHGPPKFHLDDAAFGCNTLLAALWKIRPPLHVFGHIHDGRGVRQLDWSRKQEAYEASC</sequence>
<proteinExistence type="predicted"/>
<dbReference type="Proteomes" id="UP000193067">
    <property type="component" value="Unassembled WGS sequence"/>
</dbReference>
<evidence type="ECO:0000259" key="1">
    <source>
        <dbReference type="Pfam" id="PF00149"/>
    </source>
</evidence>
<dbReference type="AlphaFoldDB" id="A0A1Y2IVA7"/>
<dbReference type="InterPro" id="IPR029052">
    <property type="entry name" value="Metallo-depent_PP-like"/>
</dbReference>
<feature type="non-terminal residue" evidence="2">
    <location>
        <position position="190"/>
    </location>
</feature>
<accession>A0A1Y2IVA7</accession>
<feature type="non-terminal residue" evidence="2">
    <location>
        <position position="1"/>
    </location>
</feature>
<dbReference type="EMBL" id="KZ084094">
    <property type="protein sequence ID" value="OSD05038.1"/>
    <property type="molecule type" value="Genomic_DNA"/>
</dbReference>
<dbReference type="Pfam" id="PF00149">
    <property type="entry name" value="Metallophos"/>
    <property type="match status" value="1"/>
</dbReference>